<evidence type="ECO:0000313" key="3">
    <source>
        <dbReference type="EMBL" id="KNZ69011.1"/>
    </source>
</evidence>
<dbReference type="InterPro" id="IPR051465">
    <property type="entry name" value="Cell_Envelope_Struct_Comp"/>
</dbReference>
<evidence type="ECO:0000313" key="4">
    <source>
        <dbReference type="Proteomes" id="UP000037175"/>
    </source>
</evidence>
<dbReference type="AlphaFoldDB" id="A0A0L6W0M1"/>
<dbReference type="PROSITE" id="PS51272">
    <property type="entry name" value="SLH"/>
    <property type="match status" value="3"/>
</dbReference>
<feature type="domain" description="SLH" evidence="2">
    <location>
        <begin position="429"/>
        <end position="492"/>
    </location>
</feature>
<feature type="domain" description="SLH" evidence="2">
    <location>
        <begin position="493"/>
        <end position="541"/>
    </location>
</feature>
<proteinExistence type="predicted"/>
<dbReference type="Proteomes" id="UP000037175">
    <property type="component" value="Unassembled WGS sequence"/>
</dbReference>
<sequence precursor="true">MSRGIRVLFVIVFFLSAMVSITVEAYAGPSPYDDPVLATYTGPNGIKIISHHPKWVDKAKLKSVWDELMRNTHFEEIKYFKQVDIYQGDYVSMYYGGVATRTWSDGRQEKYFADDGRIAYFPDPHDGSETGMAHTLAHEYGHHFTLYYLWKKEKVSLDDSSWKKSNYARIRGLTSYPQVGVNAEHEWQPAEIAAADYIQLFGSPNARKIIQFKGRWTGMYSTYMYNFCPQENMNLPLAAQVPGLYEYWLKLAGQPTANINLPPTAPVLALTNVKESGFFSRTLIFQWNRGLDNKNNPISYTLLEYDSPDENLGYPVAFSVNETKAERLVYDSENGIKYYRVLAADPEGMIVSSNLLKVDLQNPQVQKAPQDLLFRDVPPGFWAEEAIAELVGKGILRGYADNTFKPSKKITRAEFAVTLCNLLGLQPESAGWLFADTVNHWARGYIAAVREAGLIQGYAGNLFRPDKQISRAEAAVIISKALKLTDSSPEVPADVERHWAREAVARVLQAHIMTGYPDGAFGPDMSLSRAETAALLVKTAI</sequence>
<organism evidence="3 4">
    <name type="scientific">Thermincola ferriacetica</name>
    <dbReference type="NCBI Taxonomy" id="281456"/>
    <lineage>
        <taxon>Bacteria</taxon>
        <taxon>Bacillati</taxon>
        <taxon>Bacillota</taxon>
        <taxon>Clostridia</taxon>
        <taxon>Eubacteriales</taxon>
        <taxon>Thermincolaceae</taxon>
        <taxon>Thermincola</taxon>
    </lineage>
</organism>
<comment type="caution">
    <text evidence="3">The sequence shown here is derived from an EMBL/GenBank/DDBJ whole genome shotgun (WGS) entry which is preliminary data.</text>
</comment>
<keyword evidence="4" id="KW-1185">Reference proteome</keyword>
<dbReference type="PATRIC" id="fig|281456.6.peg.2511"/>
<dbReference type="EMBL" id="LGTE01000018">
    <property type="protein sequence ID" value="KNZ69011.1"/>
    <property type="molecule type" value="Genomic_DNA"/>
</dbReference>
<gene>
    <name evidence="3" type="ORF">Tfer_2373</name>
</gene>
<evidence type="ECO:0000259" key="2">
    <source>
        <dbReference type="PROSITE" id="PS51272"/>
    </source>
</evidence>
<dbReference type="RefSeq" id="WP_052218503.1">
    <property type="nucleotide sequence ID" value="NZ_LGTE01000018.1"/>
</dbReference>
<keyword evidence="1" id="KW-0677">Repeat</keyword>
<name>A0A0L6W0M1_9FIRM</name>
<accession>A0A0L6W0M1</accession>
<dbReference type="InterPro" id="IPR001119">
    <property type="entry name" value="SLH_dom"/>
</dbReference>
<dbReference type="PANTHER" id="PTHR43308">
    <property type="entry name" value="OUTER MEMBRANE PROTEIN ALPHA-RELATED"/>
    <property type="match status" value="1"/>
</dbReference>
<dbReference type="Pfam" id="PF00395">
    <property type="entry name" value="SLH"/>
    <property type="match status" value="3"/>
</dbReference>
<protein>
    <submittedName>
        <fullName evidence="3">S-layer protein</fullName>
    </submittedName>
</protein>
<feature type="domain" description="SLH" evidence="2">
    <location>
        <begin position="370"/>
        <end position="428"/>
    </location>
</feature>
<evidence type="ECO:0000256" key="1">
    <source>
        <dbReference type="ARBA" id="ARBA00022737"/>
    </source>
</evidence>
<reference evidence="4" key="1">
    <citation type="submission" date="2015-07" db="EMBL/GenBank/DDBJ databases">
        <title>Complete Genome of Thermincola ferriacetica strain Z-0001T.</title>
        <authorList>
            <person name="Lusk B."/>
            <person name="Badalamenti J.P."/>
            <person name="Parameswaran P."/>
            <person name="Bond D.R."/>
            <person name="Torres C.I."/>
        </authorList>
    </citation>
    <scope>NUCLEOTIDE SEQUENCE [LARGE SCALE GENOMIC DNA]</scope>
    <source>
        <strain evidence="4">Z-0001</strain>
    </source>
</reference>